<dbReference type="SUPFAM" id="SSF54826">
    <property type="entry name" value="Enolase N-terminal domain-like"/>
    <property type="match status" value="1"/>
</dbReference>
<dbReference type="AlphaFoldDB" id="A0A381UQ57"/>
<dbReference type="InterPro" id="IPR034603">
    <property type="entry name" value="Dipeptide_epimerase"/>
</dbReference>
<dbReference type="InterPro" id="IPR013342">
    <property type="entry name" value="Mandelate_racemase_C"/>
</dbReference>
<reference evidence="7" key="1">
    <citation type="submission" date="2018-05" db="EMBL/GenBank/DDBJ databases">
        <authorList>
            <person name="Lanie J.A."/>
            <person name="Ng W.-L."/>
            <person name="Kazmierczak K.M."/>
            <person name="Andrzejewski T.M."/>
            <person name="Davidsen T.M."/>
            <person name="Wayne K.J."/>
            <person name="Tettelin H."/>
            <person name="Glass J.I."/>
            <person name="Rusch D."/>
            <person name="Podicherti R."/>
            <person name="Tsui H.-C.T."/>
            <person name="Winkler M.E."/>
        </authorList>
    </citation>
    <scope>NUCLEOTIDE SEQUENCE</scope>
</reference>
<dbReference type="SFLD" id="SFLDS00001">
    <property type="entry name" value="Enolase"/>
    <property type="match status" value="1"/>
</dbReference>
<dbReference type="GO" id="GO:0016855">
    <property type="term" value="F:racemase and epimerase activity, acting on amino acids and derivatives"/>
    <property type="evidence" value="ECO:0007669"/>
    <property type="project" value="InterPro"/>
</dbReference>
<evidence type="ECO:0000256" key="1">
    <source>
        <dbReference type="ARBA" id="ARBA00001946"/>
    </source>
</evidence>
<accession>A0A381UQ57</accession>
<keyword evidence="4" id="KW-0460">Magnesium</keyword>
<evidence type="ECO:0000256" key="3">
    <source>
        <dbReference type="ARBA" id="ARBA00022723"/>
    </source>
</evidence>
<keyword evidence="3" id="KW-0479">Metal-binding</keyword>
<evidence type="ECO:0000256" key="5">
    <source>
        <dbReference type="ARBA" id="ARBA00023235"/>
    </source>
</evidence>
<sequence>MKLSFATYRIHCTHPFGISRSTHSYYDIVYVYLEGEGITGRGEAAPSGRYDEFTDDILSVLKSGISLPESMTDPVAFSDIVFPQCKGIKALEVAFSMAILDWWCQMQAMPLYQYLGADPSIAPKTSYTISIGDPDLIPEKVQEGAPFHILKVKLGIGLSEDKAMMNAIREHTDKLIRVDANEGWDLSTGIEMCKWLADQNVEFVEQPFKSTNLTDTAELRSKSPLPLIADENSLYSGDIPGIEGVFDGINIKLMKCGSIFEAQRMIQMARQRDMQIMLGCMIESSVGITAAAHLSPLVDYADLDGNLLINNDPYSGVLVKDGYLTLSEETGLGVSLNSDSENLI</sequence>
<proteinExistence type="inferred from homology"/>
<dbReference type="SUPFAM" id="SSF51604">
    <property type="entry name" value="Enolase C-terminal domain-like"/>
    <property type="match status" value="1"/>
</dbReference>
<gene>
    <name evidence="7" type="ORF">METZ01_LOCUS82755</name>
</gene>
<evidence type="ECO:0000256" key="2">
    <source>
        <dbReference type="ARBA" id="ARBA00008031"/>
    </source>
</evidence>
<dbReference type="CDD" id="cd03319">
    <property type="entry name" value="L-Ala-DL-Glu_epimerase"/>
    <property type="match status" value="1"/>
</dbReference>
<dbReference type="Pfam" id="PF13378">
    <property type="entry name" value="MR_MLE_C"/>
    <property type="match status" value="1"/>
</dbReference>
<dbReference type="SMART" id="SM00922">
    <property type="entry name" value="MR_MLE"/>
    <property type="match status" value="1"/>
</dbReference>
<feature type="domain" description="Mandelate racemase/muconate lactonizing enzyme C-terminal" evidence="6">
    <location>
        <begin position="134"/>
        <end position="226"/>
    </location>
</feature>
<evidence type="ECO:0000256" key="4">
    <source>
        <dbReference type="ARBA" id="ARBA00022842"/>
    </source>
</evidence>
<dbReference type="InterPro" id="IPR029065">
    <property type="entry name" value="Enolase_C-like"/>
</dbReference>
<organism evidence="7">
    <name type="scientific">marine metagenome</name>
    <dbReference type="NCBI Taxonomy" id="408172"/>
    <lineage>
        <taxon>unclassified sequences</taxon>
        <taxon>metagenomes</taxon>
        <taxon>ecological metagenomes</taxon>
    </lineage>
</organism>
<dbReference type="GO" id="GO:0046872">
    <property type="term" value="F:metal ion binding"/>
    <property type="evidence" value="ECO:0007669"/>
    <property type="project" value="UniProtKB-KW"/>
</dbReference>
<comment type="similarity">
    <text evidence="2">Belongs to the mandelate racemase/muconate lactonizing enzyme family.</text>
</comment>
<protein>
    <recommendedName>
        <fullName evidence="6">Mandelate racemase/muconate lactonizing enzyme C-terminal domain-containing protein</fullName>
    </recommendedName>
</protein>
<dbReference type="PANTHER" id="PTHR48080">
    <property type="entry name" value="D-GALACTONATE DEHYDRATASE-RELATED"/>
    <property type="match status" value="1"/>
</dbReference>
<keyword evidence="5" id="KW-0413">Isomerase</keyword>
<dbReference type="EMBL" id="UINC01006831">
    <property type="protein sequence ID" value="SVA29901.1"/>
    <property type="molecule type" value="Genomic_DNA"/>
</dbReference>
<dbReference type="SFLD" id="SFLDF00010">
    <property type="entry name" value="dipeptide_epimerase"/>
    <property type="match status" value="1"/>
</dbReference>
<dbReference type="InterPro" id="IPR036849">
    <property type="entry name" value="Enolase-like_C_sf"/>
</dbReference>
<comment type="cofactor">
    <cofactor evidence="1">
        <name>Mg(2+)</name>
        <dbReference type="ChEBI" id="CHEBI:18420"/>
    </cofactor>
</comment>
<dbReference type="InterPro" id="IPR029017">
    <property type="entry name" value="Enolase-like_N"/>
</dbReference>
<name>A0A381UQ57_9ZZZZ</name>
<evidence type="ECO:0000259" key="6">
    <source>
        <dbReference type="SMART" id="SM00922"/>
    </source>
</evidence>
<dbReference type="Gene3D" id="3.20.20.120">
    <property type="entry name" value="Enolase-like C-terminal domain"/>
    <property type="match status" value="1"/>
</dbReference>
<evidence type="ECO:0000313" key="7">
    <source>
        <dbReference type="EMBL" id="SVA29901.1"/>
    </source>
</evidence>
<dbReference type="PANTHER" id="PTHR48080:SF3">
    <property type="entry name" value="ENOLASE SUPERFAMILY MEMBER DDB_G0284701"/>
    <property type="match status" value="1"/>
</dbReference>
<dbReference type="SFLD" id="SFLDG00180">
    <property type="entry name" value="muconate_cycloisomerase"/>
    <property type="match status" value="1"/>
</dbReference>
<dbReference type="InterPro" id="IPR034593">
    <property type="entry name" value="DgoD-like"/>
</dbReference>
<dbReference type="Gene3D" id="3.30.390.10">
    <property type="entry name" value="Enolase-like, N-terminal domain"/>
    <property type="match status" value="1"/>
</dbReference>